<evidence type="ECO:0000313" key="1">
    <source>
        <dbReference type="EMBL" id="AWM31689.1"/>
    </source>
</evidence>
<protein>
    <submittedName>
        <fullName evidence="1">Uncharacterized protein</fullName>
    </submittedName>
</protein>
<dbReference type="KEGG" id="hnv:DDQ68_02120"/>
<reference evidence="2" key="1">
    <citation type="submission" date="2018-04" db="EMBL/GenBank/DDBJ databases">
        <title>Complete genome of Antarctic heterotrophic bacterium Hymenobacter nivis.</title>
        <authorList>
            <person name="Terashima M."/>
        </authorList>
    </citation>
    <scope>NUCLEOTIDE SEQUENCE [LARGE SCALE GENOMIC DNA]</scope>
    <source>
        <strain evidence="2">NBRC 111535</strain>
    </source>
</reference>
<gene>
    <name evidence="1" type="ORF">DDQ68_02120</name>
</gene>
<dbReference type="Proteomes" id="UP000245999">
    <property type="component" value="Chromosome"/>
</dbReference>
<keyword evidence="2" id="KW-1185">Reference proteome</keyword>
<proteinExistence type="predicted"/>
<dbReference type="RefSeq" id="WP_109652771.1">
    <property type="nucleotide sequence ID" value="NZ_CP029145.1"/>
</dbReference>
<dbReference type="EMBL" id="CP029145">
    <property type="protein sequence ID" value="AWM31689.1"/>
    <property type="molecule type" value="Genomic_DNA"/>
</dbReference>
<evidence type="ECO:0000313" key="2">
    <source>
        <dbReference type="Proteomes" id="UP000245999"/>
    </source>
</evidence>
<sequence>MKTPALFPFVARAARHTGLTAWQTGHLFRRLAARALDAVQEVLRAEVEKGNFRLVADFLSNKAMPAARVLLLERMSVRLLARLGLRGALASNVVGWVLPFVLEKLVVAGLKSGLLDKLKTNPTVGETLGRLDELRLAAWHLLVPDPGSSAELIGDEAPAQLPGAAGGGPA</sequence>
<dbReference type="OrthoDB" id="880094at2"/>
<organism evidence="1 2">
    <name type="scientific">Hymenobacter nivis</name>
    <dbReference type="NCBI Taxonomy" id="1850093"/>
    <lineage>
        <taxon>Bacteria</taxon>
        <taxon>Pseudomonadati</taxon>
        <taxon>Bacteroidota</taxon>
        <taxon>Cytophagia</taxon>
        <taxon>Cytophagales</taxon>
        <taxon>Hymenobacteraceae</taxon>
        <taxon>Hymenobacter</taxon>
    </lineage>
</organism>
<dbReference type="AlphaFoldDB" id="A0A2Z3GDM2"/>
<accession>A0A2Z3GDM2</accession>
<name>A0A2Z3GDM2_9BACT</name>